<dbReference type="Proteomes" id="UP000675554">
    <property type="component" value="Unassembled WGS sequence"/>
</dbReference>
<dbReference type="CDD" id="cd00093">
    <property type="entry name" value="HTH_XRE"/>
    <property type="match status" value="1"/>
</dbReference>
<feature type="domain" description="HTH cro/C1-type" evidence="2">
    <location>
        <begin position="18"/>
        <end position="73"/>
    </location>
</feature>
<evidence type="ECO:0000313" key="4">
    <source>
        <dbReference type="Proteomes" id="UP000675554"/>
    </source>
</evidence>
<reference evidence="3" key="1">
    <citation type="submission" date="2021-04" db="EMBL/GenBank/DDBJ databases">
        <title>Sequencing of actinobacteria type strains.</title>
        <authorList>
            <person name="Nguyen G.-S."/>
            <person name="Wentzel A."/>
        </authorList>
    </citation>
    <scope>NUCLEOTIDE SEQUENCE</scope>
    <source>
        <strain evidence="3">DSM 42095</strain>
    </source>
</reference>
<name>A0A8T4IRE2_9ACTN</name>
<evidence type="ECO:0000256" key="1">
    <source>
        <dbReference type="SAM" id="MobiDB-lite"/>
    </source>
</evidence>
<dbReference type="InterPro" id="IPR001387">
    <property type="entry name" value="Cro/C1-type_HTH"/>
</dbReference>
<dbReference type="Pfam" id="PF13560">
    <property type="entry name" value="HTH_31"/>
    <property type="match status" value="1"/>
</dbReference>
<dbReference type="PROSITE" id="PS50943">
    <property type="entry name" value="HTH_CROC1"/>
    <property type="match status" value="1"/>
</dbReference>
<gene>
    <name evidence="3" type="ORF">KDA82_04835</name>
</gene>
<evidence type="ECO:0000313" key="3">
    <source>
        <dbReference type="EMBL" id="MBR7672367.1"/>
    </source>
</evidence>
<dbReference type="SMART" id="SM00530">
    <property type="entry name" value="HTH_XRE"/>
    <property type="match status" value="1"/>
</dbReference>
<proteinExistence type="predicted"/>
<dbReference type="AlphaFoldDB" id="A0A8T4IRE2"/>
<dbReference type="SUPFAM" id="SSF47413">
    <property type="entry name" value="lambda repressor-like DNA-binding domains"/>
    <property type="match status" value="1"/>
</dbReference>
<accession>A0A8T4IRE2</accession>
<keyword evidence="4" id="KW-1185">Reference proteome</keyword>
<dbReference type="InterPro" id="IPR010982">
    <property type="entry name" value="Lambda_DNA-bd_dom_sf"/>
</dbReference>
<dbReference type="Gene3D" id="1.10.260.40">
    <property type="entry name" value="lambda repressor-like DNA-binding domains"/>
    <property type="match status" value="1"/>
</dbReference>
<comment type="caution">
    <text evidence="3">The sequence shown here is derived from an EMBL/GenBank/DDBJ whole genome shotgun (WGS) entry which is preliminary data.</text>
</comment>
<feature type="region of interest" description="Disordered" evidence="1">
    <location>
        <begin position="1"/>
        <end position="23"/>
    </location>
</feature>
<evidence type="ECO:0000259" key="2">
    <source>
        <dbReference type="PROSITE" id="PS50943"/>
    </source>
</evidence>
<sequence>MQRFTDMPPATRSNGSRLAGLRRGRRWTQSRLARETGYSLAAVKAFEQGRRSLDRGSVILEFARALDCHPAEITGQPYTPEDQEGQEVVAAIAGVRRALLRHGRPARPTDEEASRVDLVSLTQRVAQANAARQSSALPRSAEVLPGLLRDVQVAVDVLEGESRRQAYALLMSAYECSMQFLYKLGRDAESTLAVERVVWAAEQTENPLLVHAANWYLAGEYLSIGEHHDAADIIDTALRGLGTPRTPEATSLTGAFHLKAALNGARGGDGGATDRHLEHAREAADKLGGDRNDFQLQFGPTNTAIWSVSLCVERGRGREAVRTAEHVNRDLPADYSAERRGHHWIDVGRGYWYNSQRDEALSAFLTAEKIAPQQTRMNPAVRETVRTMIRTQRRSGLVELGMRVGAV</sequence>
<dbReference type="GO" id="GO:0003677">
    <property type="term" value="F:DNA binding"/>
    <property type="evidence" value="ECO:0007669"/>
    <property type="project" value="InterPro"/>
</dbReference>
<protein>
    <submittedName>
        <fullName evidence="3">Helix-turn-helix transcriptional regulator</fullName>
    </submittedName>
</protein>
<dbReference type="EMBL" id="JAGSMN010000095">
    <property type="protein sequence ID" value="MBR7672367.1"/>
    <property type="molecule type" value="Genomic_DNA"/>
</dbReference>
<organism evidence="3 4">
    <name type="scientific">Streptomyces daliensis</name>
    <dbReference type="NCBI Taxonomy" id="299421"/>
    <lineage>
        <taxon>Bacteria</taxon>
        <taxon>Bacillati</taxon>
        <taxon>Actinomycetota</taxon>
        <taxon>Actinomycetes</taxon>
        <taxon>Kitasatosporales</taxon>
        <taxon>Streptomycetaceae</taxon>
        <taxon>Streptomyces</taxon>
    </lineage>
</organism>